<dbReference type="InterPro" id="IPR038765">
    <property type="entry name" value="Papain-like_cys_pep_sf"/>
</dbReference>
<keyword evidence="2" id="KW-1185">Reference proteome</keyword>
<dbReference type="EMBL" id="JAVYJV010000020">
    <property type="protein sequence ID" value="KAK4344117.1"/>
    <property type="molecule type" value="Genomic_DNA"/>
</dbReference>
<sequence length="61" mass="7374">MKCALCDRLRNGDKGQYLFMPYNPKDHWILIVFNMKRNEVFYLYPLGKAPDTDLERLLNMY</sequence>
<dbReference type="Proteomes" id="UP001291623">
    <property type="component" value="Unassembled WGS sequence"/>
</dbReference>
<reference evidence="1" key="1">
    <citation type="submission" date="2023-12" db="EMBL/GenBank/DDBJ databases">
        <title>Genome assembly of Anisodus tanguticus.</title>
        <authorList>
            <person name="Wang Y.-J."/>
        </authorList>
    </citation>
    <scope>NUCLEOTIDE SEQUENCE</scope>
    <source>
        <strain evidence="1">KB-2021</strain>
        <tissue evidence="1">Leaf</tissue>
    </source>
</reference>
<evidence type="ECO:0000313" key="1">
    <source>
        <dbReference type="EMBL" id="KAK4344117.1"/>
    </source>
</evidence>
<evidence type="ECO:0008006" key="3">
    <source>
        <dbReference type="Google" id="ProtNLM"/>
    </source>
</evidence>
<comment type="caution">
    <text evidence="1">The sequence shown here is derived from an EMBL/GenBank/DDBJ whole genome shotgun (WGS) entry which is preliminary data.</text>
</comment>
<proteinExistence type="predicted"/>
<dbReference type="AlphaFoldDB" id="A0AAE1R5H2"/>
<evidence type="ECO:0000313" key="2">
    <source>
        <dbReference type="Proteomes" id="UP001291623"/>
    </source>
</evidence>
<protein>
    <recommendedName>
        <fullName evidence="3">Ubiquitin-like protease family profile domain-containing protein</fullName>
    </recommendedName>
</protein>
<organism evidence="1 2">
    <name type="scientific">Anisodus tanguticus</name>
    <dbReference type="NCBI Taxonomy" id="243964"/>
    <lineage>
        <taxon>Eukaryota</taxon>
        <taxon>Viridiplantae</taxon>
        <taxon>Streptophyta</taxon>
        <taxon>Embryophyta</taxon>
        <taxon>Tracheophyta</taxon>
        <taxon>Spermatophyta</taxon>
        <taxon>Magnoliopsida</taxon>
        <taxon>eudicotyledons</taxon>
        <taxon>Gunneridae</taxon>
        <taxon>Pentapetalae</taxon>
        <taxon>asterids</taxon>
        <taxon>lamiids</taxon>
        <taxon>Solanales</taxon>
        <taxon>Solanaceae</taxon>
        <taxon>Solanoideae</taxon>
        <taxon>Hyoscyameae</taxon>
        <taxon>Anisodus</taxon>
    </lineage>
</organism>
<dbReference type="Gene3D" id="3.40.395.10">
    <property type="entry name" value="Adenoviral Proteinase, Chain A"/>
    <property type="match status" value="1"/>
</dbReference>
<gene>
    <name evidence="1" type="ORF">RND71_037211</name>
</gene>
<name>A0AAE1R5H2_9SOLA</name>
<dbReference type="SUPFAM" id="SSF54001">
    <property type="entry name" value="Cysteine proteinases"/>
    <property type="match status" value="1"/>
</dbReference>
<accession>A0AAE1R5H2</accession>